<comment type="caution">
    <text evidence="7">The sequence shown here is derived from an EMBL/GenBank/DDBJ whole genome shotgun (WGS) entry which is preliminary data.</text>
</comment>
<evidence type="ECO:0000256" key="5">
    <source>
        <dbReference type="SAM" id="MobiDB-lite"/>
    </source>
</evidence>
<dbReference type="SMART" id="SM00354">
    <property type="entry name" value="HTH_LACI"/>
    <property type="match status" value="1"/>
</dbReference>
<proteinExistence type="predicted"/>
<dbReference type="CDD" id="cd06288">
    <property type="entry name" value="PBP1_sucrose_transcription_regulator"/>
    <property type="match status" value="1"/>
</dbReference>
<dbReference type="Gene3D" id="1.10.260.40">
    <property type="entry name" value="lambda repressor-like DNA-binding domains"/>
    <property type="match status" value="1"/>
</dbReference>
<dbReference type="Proteomes" id="UP001549307">
    <property type="component" value="Unassembled WGS sequence"/>
</dbReference>
<dbReference type="InterPro" id="IPR001761">
    <property type="entry name" value="Peripla_BP/Lac1_sug-bd_dom"/>
</dbReference>
<dbReference type="InterPro" id="IPR028082">
    <property type="entry name" value="Peripla_BP_I"/>
</dbReference>
<evidence type="ECO:0000259" key="6">
    <source>
        <dbReference type="PROSITE" id="PS50932"/>
    </source>
</evidence>
<dbReference type="InterPro" id="IPR010982">
    <property type="entry name" value="Lambda_DNA-bd_dom_sf"/>
</dbReference>
<dbReference type="PROSITE" id="PS00356">
    <property type="entry name" value="HTH_LACI_1"/>
    <property type="match status" value="1"/>
</dbReference>
<dbReference type="PANTHER" id="PTHR30146:SF148">
    <property type="entry name" value="HTH-TYPE TRANSCRIPTIONAL REPRESSOR PURR-RELATED"/>
    <property type="match status" value="1"/>
</dbReference>
<sequence length="373" mass="39718">MTAMADGYTPDGGQMISQERESGNAATPAVPVRTGRAHPVTLREVAELAGVSTATVSLVINKKKNARIADETRQRVTEAITELGYRPNAMAKTLVSGTSKFIGLVADGVATTPFAGQIIHGAQDEAWKHGYALLIANTEGNEELEKDAIAMMLEYKVRGILYSTWFHRPTEIPETLRESDFVLVNCFSPESGAARAVVPDETQGGHSATGILVRGGHRRIAFINATTPSPARDGRLQGYKDALEAAGIPFDPDLVLEAYPDQEGGYGATQNLLTLGVSAVYCYNDRMAMGLYDGLRENGLSIPEDIAVVGFDNQEVIAAHLRPPLSTVSLPHYELGAAGVRMLLGLDAAPLESAVKIACPPVERASVAVHSPA</sequence>
<dbReference type="Pfam" id="PF00356">
    <property type="entry name" value="LacI"/>
    <property type="match status" value="1"/>
</dbReference>
<gene>
    <name evidence="7" type="ORF">ABIE37_003168</name>
</gene>
<dbReference type="Pfam" id="PF00532">
    <property type="entry name" value="Peripla_BP_1"/>
    <property type="match status" value="1"/>
</dbReference>
<evidence type="ECO:0000256" key="2">
    <source>
        <dbReference type="ARBA" id="ARBA00023015"/>
    </source>
</evidence>
<name>A0ABV2P9B0_9MICC</name>
<reference evidence="7 8" key="1">
    <citation type="submission" date="2024-06" db="EMBL/GenBank/DDBJ databases">
        <title>Sorghum-associated microbial communities from plants grown in Nebraska, USA.</title>
        <authorList>
            <person name="Schachtman D."/>
        </authorList>
    </citation>
    <scope>NUCLEOTIDE SEQUENCE [LARGE SCALE GENOMIC DNA]</scope>
    <source>
        <strain evidence="7 8">3552</strain>
    </source>
</reference>
<evidence type="ECO:0000313" key="7">
    <source>
        <dbReference type="EMBL" id="MET4541373.1"/>
    </source>
</evidence>
<dbReference type="Gene3D" id="3.40.50.2300">
    <property type="match status" value="2"/>
</dbReference>
<organism evidence="7 8">
    <name type="scientific">Arthrobacter bambusae</name>
    <dbReference type="NCBI Taxonomy" id="1338426"/>
    <lineage>
        <taxon>Bacteria</taxon>
        <taxon>Bacillati</taxon>
        <taxon>Actinomycetota</taxon>
        <taxon>Actinomycetes</taxon>
        <taxon>Micrococcales</taxon>
        <taxon>Micrococcaceae</taxon>
        <taxon>Arthrobacter</taxon>
    </lineage>
</organism>
<keyword evidence="2" id="KW-0805">Transcription regulation</keyword>
<feature type="region of interest" description="Disordered" evidence="5">
    <location>
        <begin position="1"/>
        <end position="31"/>
    </location>
</feature>
<dbReference type="EMBL" id="JBEPSN010000008">
    <property type="protein sequence ID" value="MET4541373.1"/>
    <property type="molecule type" value="Genomic_DNA"/>
</dbReference>
<protein>
    <submittedName>
        <fullName evidence="7">LacI family transcriptional regulator</fullName>
    </submittedName>
</protein>
<accession>A0ABV2P9B0</accession>
<feature type="domain" description="HTH lacI-type" evidence="6">
    <location>
        <begin position="40"/>
        <end position="96"/>
    </location>
</feature>
<evidence type="ECO:0000256" key="1">
    <source>
        <dbReference type="ARBA" id="ARBA00022491"/>
    </source>
</evidence>
<keyword evidence="8" id="KW-1185">Reference proteome</keyword>
<dbReference type="SUPFAM" id="SSF47413">
    <property type="entry name" value="lambda repressor-like DNA-binding domains"/>
    <property type="match status" value="1"/>
</dbReference>
<keyword evidence="3" id="KW-0238">DNA-binding</keyword>
<evidence type="ECO:0000256" key="4">
    <source>
        <dbReference type="ARBA" id="ARBA00023163"/>
    </source>
</evidence>
<keyword evidence="4" id="KW-0804">Transcription</keyword>
<dbReference type="PROSITE" id="PS50932">
    <property type="entry name" value="HTH_LACI_2"/>
    <property type="match status" value="1"/>
</dbReference>
<evidence type="ECO:0000313" key="8">
    <source>
        <dbReference type="Proteomes" id="UP001549307"/>
    </source>
</evidence>
<keyword evidence="1" id="KW-0678">Repressor</keyword>
<dbReference type="InterPro" id="IPR000843">
    <property type="entry name" value="HTH_LacI"/>
</dbReference>
<dbReference type="CDD" id="cd01392">
    <property type="entry name" value="HTH_LacI"/>
    <property type="match status" value="1"/>
</dbReference>
<evidence type="ECO:0000256" key="3">
    <source>
        <dbReference type="ARBA" id="ARBA00023125"/>
    </source>
</evidence>
<dbReference type="SUPFAM" id="SSF53822">
    <property type="entry name" value="Periplasmic binding protein-like I"/>
    <property type="match status" value="1"/>
</dbReference>
<dbReference type="PANTHER" id="PTHR30146">
    <property type="entry name" value="LACI-RELATED TRANSCRIPTIONAL REPRESSOR"/>
    <property type="match status" value="1"/>
</dbReference>